<protein>
    <submittedName>
        <fullName evidence="3">Uncharacterized protein</fullName>
    </submittedName>
</protein>
<keyword evidence="2" id="KW-0812">Transmembrane</keyword>
<dbReference type="EMBL" id="KE345919">
    <property type="protein sequence ID" value="EXC20659.1"/>
    <property type="molecule type" value="Genomic_DNA"/>
</dbReference>
<reference evidence="4" key="1">
    <citation type="submission" date="2013-01" db="EMBL/GenBank/DDBJ databases">
        <title>Draft Genome Sequence of a Mulberry Tree, Morus notabilis C.K. Schneid.</title>
        <authorList>
            <person name="He N."/>
            <person name="Zhao S."/>
        </authorList>
    </citation>
    <scope>NUCLEOTIDE SEQUENCE</scope>
</reference>
<organism evidence="3 4">
    <name type="scientific">Morus notabilis</name>
    <dbReference type="NCBI Taxonomy" id="981085"/>
    <lineage>
        <taxon>Eukaryota</taxon>
        <taxon>Viridiplantae</taxon>
        <taxon>Streptophyta</taxon>
        <taxon>Embryophyta</taxon>
        <taxon>Tracheophyta</taxon>
        <taxon>Spermatophyta</taxon>
        <taxon>Magnoliopsida</taxon>
        <taxon>eudicotyledons</taxon>
        <taxon>Gunneridae</taxon>
        <taxon>Pentapetalae</taxon>
        <taxon>rosids</taxon>
        <taxon>fabids</taxon>
        <taxon>Rosales</taxon>
        <taxon>Moraceae</taxon>
        <taxon>Moreae</taxon>
        <taxon>Morus</taxon>
    </lineage>
</organism>
<keyword evidence="4" id="KW-1185">Reference proteome</keyword>
<dbReference type="AlphaFoldDB" id="W9S1A2"/>
<sequence length="65" mass="7079">MSILRKTLSICGVIPLLGSAITTLIHYFSSSSSSMSSDGNKDDLATADNRAAQKHYRQPQHIRTS</sequence>
<dbReference type="Proteomes" id="UP000030645">
    <property type="component" value="Unassembled WGS sequence"/>
</dbReference>
<feature type="compositionally biased region" description="Basic residues" evidence="1">
    <location>
        <begin position="52"/>
        <end position="65"/>
    </location>
</feature>
<keyword evidence="2" id="KW-1133">Transmembrane helix</keyword>
<name>W9S1A2_9ROSA</name>
<gene>
    <name evidence="3" type="ORF">L484_027218</name>
</gene>
<evidence type="ECO:0000256" key="1">
    <source>
        <dbReference type="SAM" id="MobiDB-lite"/>
    </source>
</evidence>
<evidence type="ECO:0000313" key="4">
    <source>
        <dbReference type="Proteomes" id="UP000030645"/>
    </source>
</evidence>
<keyword evidence="2" id="KW-0472">Membrane</keyword>
<feature type="transmembrane region" description="Helical" evidence="2">
    <location>
        <begin position="7"/>
        <end position="28"/>
    </location>
</feature>
<evidence type="ECO:0000256" key="2">
    <source>
        <dbReference type="SAM" id="Phobius"/>
    </source>
</evidence>
<accession>W9S1A2</accession>
<proteinExistence type="predicted"/>
<feature type="region of interest" description="Disordered" evidence="1">
    <location>
        <begin position="30"/>
        <end position="65"/>
    </location>
</feature>
<evidence type="ECO:0000313" key="3">
    <source>
        <dbReference type="EMBL" id="EXC20659.1"/>
    </source>
</evidence>